<dbReference type="OrthoDB" id="361536at2759"/>
<dbReference type="GO" id="GO:0004843">
    <property type="term" value="F:cysteine-type deubiquitinase activity"/>
    <property type="evidence" value="ECO:0007669"/>
    <property type="project" value="InterPro"/>
</dbReference>
<dbReference type="InterPro" id="IPR028889">
    <property type="entry name" value="USP"/>
</dbReference>
<feature type="region of interest" description="Disordered" evidence="1">
    <location>
        <begin position="101"/>
        <end position="166"/>
    </location>
</feature>
<sequence length="237" mass="26371">RYVSNIDKIIDEAPKDPTQDFKTQVAKLGYGLLSGEYSKPAPDPGEENDTSEPRGDQIGIAPRMFKALVGRGHPEFSTNRQQDAQEFLLHFINMVEKNCRRRSAGVRRGTPRPLQSGLRSPSRRAWRPSASQRSSQTSGARRTTRSPPSPTTSSSRLRSSPLASTGFPRNLVSAVEEKSCLCPWGNGRQRQQGMVFLPCRRQHRRSRHSGPQRPARHWAAARRGASTRGGPTPTHDP</sequence>
<feature type="domain" description="USP" evidence="2">
    <location>
        <begin position="1"/>
        <end position="237"/>
    </location>
</feature>
<dbReference type="KEGG" id="tng:GSTEN00000397G001"/>
<evidence type="ECO:0000313" key="3">
    <source>
        <dbReference type="EMBL" id="CAF87554.1"/>
    </source>
</evidence>
<feature type="compositionally biased region" description="Low complexity" evidence="1">
    <location>
        <begin position="127"/>
        <end position="136"/>
    </location>
</feature>
<evidence type="ECO:0000256" key="1">
    <source>
        <dbReference type="SAM" id="MobiDB-lite"/>
    </source>
</evidence>
<dbReference type="InterPro" id="IPR038765">
    <property type="entry name" value="Papain-like_cys_pep_sf"/>
</dbReference>
<dbReference type="Gene3D" id="3.90.70.10">
    <property type="entry name" value="Cysteine proteinases"/>
    <property type="match status" value="1"/>
</dbReference>
<dbReference type="InterPro" id="IPR001394">
    <property type="entry name" value="Peptidase_C19_UCH"/>
</dbReference>
<feature type="compositionally biased region" description="Low complexity" evidence="1">
    <location>
        <begin position="151"/>
        <end position="165"/>
    </location>
</feature>
<feature type="non-terminal residue" evidence="3">
    <location>
        <position position="1"/>
    </location>
</feature>
<feature type="region of interest" description="Disordered" evidence="1">
    <location>
        <begin position="33"/>
        <end position="57"/>
    </location>
</feature>
<comment type="caution">
    <text evidence="3">The sequence shown here is derived from an EMBL/GenBank/DDBJ whole genome shotgun (WGS) entry which is preliminary data.</text>
</comment>
<dbReference type="PROSITE" id="PS50235">
    <property type="entry name" value="USP_3"/>
    <property type="match status" value="1"/>
</dbReference>
<feature type="region of interest" description="Disordered" evidence="1">
    <location>
        <begin position="195"/>
        <end position="237"/>
    </location>
</feature>
<dbReference type="EMBL" id="CAAE01002703">
    <property type="protein sequence ID" value="CAF87554.1"/>
    <property type="molecule type" value="Genomic_DNA"/>
</dbReference>
<protein>
    <submittedName>
        <fullName evidence="3">(spotted green pufferfish) hypothetical protein</fullName>
    </submittedName>
</protein>
<dbReference type="GO" id="GO:0016579">
    <property type="term" value="P:protein deubiquitination"/>
    <property type="evidence" value="ECO:0007669"/>
    <property type="project" value="InterPro"/>
</dbReference>
<organism evidence="3">
    <name type="scientific">Tetraodon nigroviridis</name>
    <name type="common">Spotted green pufferfish</name>
    <name type="synonym">Chelonodon nigroviridis</name>
    <dbReference type="NCBI Taxonomy" id="99883"/>
    <lineage>
        <taxon>Eukaryota</taxon>
        <taxon>Metazoa</taxon>
        <taxon>Chordata</taxon>
        <taxon>Craniata</taxon>
        <taxon>Vertebrata</taxon>
        <taxon>Euteleostomi</taxon>
        <taxon>Actinopterygii</taxon>
        <taxon>Neopterygii</taxon>
        <taxon>Teleostei</taxon>
        <taxon>Neoteleostei</taxon>
        <taxon>Acanthomorphata</taxon>
        <taxon>Eupercaria</taxon>
        <taxon>Tetraodontiformes</taxon>
        <taxon>Tetradontoidea</taxon>
        <taxon>Tetraodontidae</taxon>
        <taxon>Tetraodon</taxon>
    </lineage>
</organism>
<name>Q4THS8_TETNG</name>
<dbReference type="Pfam" id="PF00443">
    <property type="entry name" value="UCH"/>
    <property type="match status" value="1"/>
</dbReference>
<feature type="compositionally biased region" description="Low complexity" evidence="1">
    <location>
        <begin position="221"/>
        <end position="237"/>
    </location>
</feature>
<dbReference type="AlphaFoldDB" id="Q4THS8"/>
<reference evidence="3" key="2">
    <citation type="submission" date="2004-02" db="EMBL/GenBank/DDBJ databases">
        <authorList>
            <consortium name="Genoscope"/>
            <consortium name="Whitehead Institute Centre for Genome Research"/>
        </authorList>
    </citation>
    <scope>NUCLEOTIDE SEQUENCE</scope>
</reference>
<evidence type="ECO:0000259" key="2">
    <source>
        <dbReference type="PROSITE" id="PS50235"/>
    </source>
</evidence>
<dbReference type="SUPFAM" id="SSF54001">
    <property type="entry name" value="Cysteine proteinases"/>
    <property type="match status" value="1"/>
</dbReference>
<accession>Q4THS8</accession>
<reference evidence="3" key="1">
    <citation type="journal article" date="2004" name="Nature">
        <title>Genome duplication in the teleost fish Tetraodon nigroviridis reveals the early vertebrate proto-karyotype.</title>
        <authorList>
            <person name="Jaillon O."/>
            <person name="Aury J.-M."/>
            <person name="Brunet F."/>
            <person name="Petit J.-L."/>
            <person name="Stange-Thomann N."/>
            <person name="Mauceli E."/>
            <person name="Bouneau L."/>
            <person name="Fischer C."/>
            <person name="Ozouf-Costaz C."/>
            <person name="Bernot A."/>
            <person name="Nicaud S."/>
            <person name="Jaffe D."/>
            <person name="Fisher S."/>
            <person name="Lutfalla G."/>
            <person name="Dossat C."/>
            <person name="Segurens B."/>
            <person name="Dasilva C."/>
            <person name="Salanoubat M."/>
            <person name="Levy M."/>
            <person name="Boudet N."/>
            <person name="Castellano S."/>
            <person name="Anthouard V."/>
            <person name="Jubin C."/>
            <person name="Castelli V."/>
            <person name="Katinka M."/>
            <person name="Vacherie B."/>
            <person name="Biemont C."/>
            <person name="Skalli Z."/>
            <person name="Cattolico L."/>
            <person name="Poulain J."/>
            <person name="De Berardinis V."/>
            <person name="Cruaud C."/>
            <person name="Duprat S."/>
            <person name="Brottier P."/>
            <person name="Coutanceau J.-P."/>
            <person name="Gouzy J."/>
            <person name="Parra G."/>
            <person name="Lardier G."/>
            <person name="Chapple C."/>
            <person name="McKernan K.J."/>
            <person name="McEwan P."/>
            <person name="Bosak S."/>
            <person name="Kellis M."/>
            <person name="Volff J.-N."/>
            <person name="Guigo R."/>
            <person name="Zody M.C."/>
            <person name="Mesirov J."/>
            <person name="Lindblad-Toh K."/>
            <person name="Birren B."/>
            <person name="Nusbaum C."/>
            <person name="Kahn D."/>
            <person name="Robinson-Rechavi M."/>
            <person name="Laudet V."/>
            <person name="Schachter V."/>
            <person name="Quetier F."/>
            <person name="Saurin W."/>
            <person name="Scarpelli C."/>
            <person name="Wincker P."/>
            <person name="Lander E.S."/>
            <person name="Weissenbach J."/>
            <person name="Roest Crollius H."/>
        </authorList>
    </citation>
    <scope>NUCLEOTIDE SEQUENCE [LARGE SCALE GENOMIC DNA]</scope>
</reference>
<proteinExistence type="predicted"/>
<feature type="compositionally biased region" description="Basic residues" evidence="1">
    <location>
        <begin position="200"/>
        <end position="220"/>
    </location>
</feature>
<gene>
    <name evidence="3" type="ORF">GSTENG00000397001</name>
</gene>